<organism evidence="1 2">
    <name type="scientific">Hemibagrus wyckioides</name>
    <dbReference type="NCBI Taxonomy" id="337641"/>
    <lineage>
        <taxon>Eukaryota</taxon>
        <taxon>Metazoa</taxon>
        <taxon>Chordata</taxon>
        <taxon>Craniata</taxon>
        <taxon>Vertebrata</taxon>
        <taxon>Euteleostomi</taxon>
        <taxon>Actinopterygii</taxon>
        <taxon>Neopterygii</taxon>
        <taxon>Teleostei</taxon>
        <taxon>Ostariophysi</taxon>
        <taxon>Siluriformes</taxon>
        <taxon>Bagridae</taxon>
        <taxon>Hemibagrus</taxon>
    </lineage>
</organism>
<sequence length="81" mass="8499">MCGVFDSLVNTATQQLFQSPAAQSPITHLLRLEGRTTLLTPGGGKGNCVFTDGCRVSGEEAQEVSWISGSVSCSASVYVFV</sequence>
<evidence type="ECO:0000313" key="2">
    <source>
        <dbReference type="Proteomes" id="UP000824219"/>
    </source>
</evidence>
<name>A0A9D3P444_9TELE</name>
<dbReference type="Proteomes" id="UP000824219">
    <property type="component" value="Linkage Group LG03"/>
</dbReference>
<comment type="caution">
    <text evidence="1">The sequence shown here is derived from an EMBL/GenBank/DDBJ whole genome shotgun (WGS) entry which is preliminary data.</text>
</comment>
<accession>A0A9D3P444</accession>
<protein>
    <submittedName>
        <fullName evidence="1">Uncharacterized protein</fullName>
    </submittedName>
</protein>
<dbReference type="AlphaFoldDB" id="A0A9D3P444"/>
<keyword evidence="2" id="KW-1185">Reference proteome</keyword>
<gene>
    <name evidence="1" type="ORF">KOW79_002136</name>
</gene>
<proteinExistence type="predicted"/>
<evidence type="ECO:0000313" key="1">
    <source>
        <dbReference type="EMBL" id="KAG7333729.1"/>
    </source>
</evidence>
<dbReference type="EMBL" id="JAHKSW010000003">
    <property type="protein sequence ID" value="KAG7333729.1"/>
    <property type="molecule type" value="Genomic_DNA"/>
</dbReference>
<reference evidence="1 2" key="1">
    <citation type="submission" date="2021-06" db="EMBL/GenBank/DDBJ databases">
        <title>Chromosome-level genome assembly of the red-tail catfish (Hemibagrus wyckioides).</title>
        <authorList>
            <person name="Shao F."/>
        </authorList>
    </citation>
    <scope>NUCLEOTIDE SEQUENCE [LARGE SCALE GENOMIC DNA]</scope>
    <source>
        <strain evidence="1">EC202008001</strain>
        <tissue evidence="1">Blood</tissue>
    </source>
</reference>